<evidence type="ECO:0000313" key="5">
    <source>
        <dbReference type="EMBL" id="CAG8561809.1"/>
    </source>
</evidence>
<proteinExistence type="predicted"/>
<dbReference type="Gene3D" id="2.130.10.10">
    <property type="entry name" value="YVTN repeat-like/Quinoprotein amine dehydrogenase"/>
    <property type="match status" value="1"/>
</dbReference>
<dbReference type="SUPFAM" id="SSF50978">
    <property type="entry name" value="WD40 repeat-like"/>
    <property type="match status" value="1"/>
</dbReference>
<dbReference type="OrthoDB" id="427795at2759"/>
<comment type="subcellular location">
    <subcellularLocation>
        <location evidence="1">Nucleus</location>
    </subcellularLocation>
</comment>
<evidence type="ECO:0000256" key="1">
    <source>
        <dbReference type="ARBA" id="ARBA00004123"/>
    </source>
</evidence>
<dbReference type="Proteomes" id="UP000789739">
    <property type="component" value="Unassembled WGS sequence"/>
</dbReference>
<dbReference type="InterPro" id="IPR015943">
    <property type="entry name" value="WD40/YVTN_repeat-like_dom_sf"/>
</dbReference>
<dbReference type="PANTHER" id="PTHR22652">
    <property type="entry name" value="NUCLEOPORIN NUP43"/>
    <property type="match status" value="1"/>
</dbReference>
<dbReference type="AlphaFoldDB" id="A0A9N9FWU3"/>
<keyword evidence="4" id="KW-0539">Nucleus</keyword>
<sequence>MIANDNDNIQAYHVGGKVSKVRFVTPASYSDGSVFAVTGTWDEEQDNTLSLHQIFRTLQPFPTSQFNPFRTKSVTDIKHEGEIRDLHFLSHDLFLTASSLGRINLFRIAESDPKTQSDTTHKIKLEYSNTTHGSGTGRPLAATGIAVEPNNDMNPEIASVGEDGRLVCFRIEENQNDIAEQIDAAVINGISWPTSKEIIVVTSGGQLKKFDRRDLRKSAAVAVDKDYAEDSLTSVACNPSQITQIAVGSSSGLVTVWDSKNLSKPLKQFQVHQANVWEVMFHPNRAGYILTGSEDGSVSFINLSGALTDLSDVHTQTRRSFSKATSMLNPLGINSIDYHPIAKLFIAGGDNEKILLSDLS</sequence>
<accession>A0A9N9FWU3</accession>
<dbReference type="Pfam" id="PF00400">
    <property type="entry name" value="WD40"/>
    <property type="match status" value="1"/>
</dbReference>
<comment type="caution">
    <text evidence="5">The sequence shown here is derived from an EMBL/GenBank/DDBJ whole genome shotgun (WGS) entry which is preliminary data.</text>
</comment>
<dbReference type="GO" id="GO:0031080">
    <property type="term" value="C:nuclear pore outer ring"/>
    <property type="evidence" value="ECO:0007669"/>
    <property type="project" value="TreeGrafter"/>
</dbReference>
<evidence type="ECO:0000256" key="2">
    <source>
        <dbReference type="ARBA" id="ARBA00022574"/>
    </source>
</evidence>
<reference evidence="5" key="1">
    <citation type="submission" date="2021-06" db="EMBL/GenBank/DDBJ databases">
        <authorList>
            <person name="Kallberg Y."/>
            <person name="Tangrot J."/>
            <person name="Rosling A."/>
        </authorList>
    </citation>
    <scope>NUCLEOTIDE SEQUENCE</scope>
    <source>
        <strain evidence="5">BR232B</strain>
    </source>
</reference>
<keyword evidence="2" id="KW-0853">WD repeat</keyword>
<gene>
    <name evidence="5" type="ORF">PBRASI_LOCUS5631</name>
</gene>
<organism evidence="5 6">
    <name type="scientific">Paraglomus brasilianum</name>
    <dbReference type="NCBI Taxonomy" id="144538"/>
    <lineage>
        <taxon>Eukaryota</taxon>
        <taxon>Fungi</taxon>
        <taxon>Fungi incertae sedis</taxon>
        <taxon>Mucoromycota</taxon>
        <taxon>Glomeromycotina</taxon>
        <taxon>Glomeromycetes</taxon>
        <taxon>Paraglomerales</taxon>
        <taxon>Paraglomeraceae</taxon>
        <taxon>Paraglomus</taxon>
    </lineage>
</organism>
<evidence type="ECO:0000256" key="4">
    <source>
        <dbReference type="ARBA" id="ARBA00023242"/>
    </source>
</evidence>
<dbReference type="SMART" id="SM00320">
    <property type="entry name" value="WD40"/>
    <property type="match status" value="5"/>
</dbReference>
<name>A0A9N9FWU3_9GLOM</name>
<keyword evidence="6" id="KW-1185">Reference proteome</keyword>
<dbReference type="EMBL" id="CAJVPI010000675">
    <property type="protein sequence ID" value="CAG8561809.1"/>
    <property type="molecule type" value="Genomic_DNA"/>
</dbReference>
<dbReference type="PANTHER" id="PTHR22652:SF0">
    <property type="entry name" value="NUCLEOPORIN NUP43"/>
    <property type="match status" value="1"/>
</dbReference>
<evidence type="ECO:0000313" key="6">
    <source>
        <dbReference type="Proteomes" id="UP000789739"/>
    </source>
</evidence>
<keyword evidence="3" id="KW-0677">Repeat</keyword>
<dbReference type="InterPro" id="IPR036322">
    <property type="entry name" value="WD40_repeat_dom_sf"/>
</dbReference>
<evidence type="ECO:0000256" key="3">
    <source>
        <dbReference type="ARBA" id="ARBA00022737"/>
    </source>
</evidence>
<protein>
    <submittedName>
        <fullName evidence="5">9462_t:CDS:1</fullName>
    </submittedName>
</protein>
<dbReference type="InterPro" id="IPR001680">
    <property type="entry name" value="WD40_rpt"/>
</dbReference>